<name>A0A8B8FB36_9HEMI</name>
<dbReference type="OrthoDB" id="10603344at2759"/>
<feature type="region of interest" description="Disordered" evidence="1">
    <location>
        <begin position="140"/>
        <end position="283"/>
    </location>
</feature>
<evidence type="ECO:0000313" key="3">
    <source>
        <dbReference type="Proteomes" id="UP000694846"/>
    </source>
</evidence>
<feature type="compositionally biased region" description="Low complexity" evidence="1">
    <location>
        <begin position="208"/>
        <end position="217"/>
    </location>
</feature>
<proteinExistence type="predicted"/>
<protein>
    <submittedName>
        <fullName evidence="4">Mediator of RNA polymerase II transcription subunit 26</fullName>
    </submittedName>
</protein>
<feature type="region of interest" description="Disordered" evidence="1">
    <location>
        <begin position="57"/>
        <end position="125"/>
    </location>
</feature>
<keyword evidence="2" id="KW-0732">Signal</keyword>
<sequence>MTTARTRLAAAVVWLTLVHQIEANNPPLFSRPSFMGSISDEINMPDINRIRPSINQISNPLESNKGFGSAQPISTPLSQPQQNTTPQGDNIKSPIQDNNQEPTQKNGQPSMQNIRPLQEPNNGQSKIQSMRLPQMLDNNSQFIKNTDSPFVQNTDSPFVQNTDSPFVKNNDSPFFKNNGFPPREDNFIPPLKMNQPKEQDFGMTDQTQGSSGLQQGSNLPSNSNRPQEVNFNNQQSRPPQEDSFTDNAYSTNTPQEQVQQQYQKKYPQQNQQYPPSFPQKLPNQMSAQPIVSYPQRQPTVVAVPQQRPMESVPPQQQIVSVPQQSQFSSNYPDNQMYQPMDQQNFRGPQQPYYQMPYQTQMSMNYPDTENDRTQTYINSYQIQPSNVPSRTGPKPLFPINFGNMLPLNSLRAFNPLPFAQQSIGKLTGSMNGMVDKVHSYTSGVEDGVTGMALDFGTTLVDGGQAALHTIADVALAVPDAIFDSKRKTLNRLRNSRQGSRQPDATNSRPQDGTYYAQQLSQNGQDDNGYTTAGQQQPQQPQQVSIRHGIQQVPSEYVMGWLIGRREPGRIIRVL</sequence>
<feature type="compositionally biased region" description="Low complexity" evidence="1">
    <location>
        <begin position="254"/>
        <end position="274"/>
    </location>
</feature>
<dbReference type="GeneID" id="112681514"/>
<dbReference type="RefSeq" id="XP_025407550.1">
    <property type="nucleotide sequence ID" value="XM_025551765.1"/>
</dbReference>
<dbReference type="AlphaFoldDB" id="A0A8B8FB36"/>
<accession>A0A8B8FB36</accession>
<dbReference type="Proteomes" id="UP000694846">
    <property type="component" value="Unplaced"/>
</dbReference>
<feature type="compositionally biased region" description="Polar residues" evidence="1">
    <location>
        <begin position="71"/>
        <end position="125"/>
    </location>
</feature>
<feature type="signal peptide" evidence="2">
    <location>
        <begin position="1"/>
        <end position="23"/>
    </location>
</feature>
<evidence type="ECO:0000256" key="1">
    <source>
        <dbReference type="SAM" id="MobiDB-lite"/>
    </source>
</evidence>
<feature type="compositionally biased region" description="Polar residues" evidence="1">
    <location>
        <begin position="218"/>
        <end position="238"/>
    </location>
</feature>
<evidence type="ECO:0000313" key="4">
    <source>
        <dbReference type="RefSeq" id="XP_025407550.1"/>
    </source>
</evidence>
<gene>
    <name evidence="4" type="primary">LOC112681514</name>
</gene>
<feature type="compositionally biased region" description="Polar residues" evidence="1">
    <location>
        <begin position="140"/>
        <end position="172"/>
    </location>
</feature>
<feature type="compositionally biased region" description="Polar residues" evidence="1">
    <location>
        <begin position="495"/>
        <end position="533"/>
    </location>
</feature>
<feature type="chain" id="PRO_5034228373" evidence="2">
    <location>
        <begin position="24"/>
        <end position="574"/>
    </location>
</feature>
<organism evidence="3 4">
    <name type="scientific">Sipha flava</name>
    <name type="common">yellow sugarcane aphid</name>
    <dbReference type="NCBI Taxonomy" id="143950"/>
    <lineage>
        <taxon>Eukaryota</taxon>
        <taxon>Metazoa</taxon>
        <taxon>Ecdysozoa</taxon>
        <taxon>Arthropoda</taxon>
        <taxon>Hexapoda</taxon>
        <taxon>Insecta</taxon>
        <taxon>Pterygota</taxon>
        <taxon>Neoptera</taxon>
        <taxon>Paraneoptera</taxon>
        <taxon>Hemiptera</taxon>
        <taxon>Sternorrhyncha</taxon>
        <taxon>Aphidomorpha</taxon>
        <taxon>Aphidoidea</taxon>
        <taxon>Aphididae</taxon>
        <taxon>Sipha</taxon>
    </lineage>
</organism>
<reference evidence="4" key="1">
    <citation type="submission" date="2025-08" db="UniProtKB">
        <authorList>
            <consortium name="RefSeq"/>
        </authorList>
    </citation>
    <scope>IDENTIFICATION</scope>
    <source>
        <tissue evidence="4">Whole body</tissue>
    </source>
</reference>
<feature type="region of interest" description="Disordered" evidence="1">
    <location>
        <begin position="490"/>
        <end position="546"/>
    </location>
</feature>
<keyword evidence="3" id="KW-1185">Reference proteome</keyword>
<evidence type="ECO:0000256" key="2">
    <source>
        <dbReference type="SAM" id="SignalP"/>
    </source>
</evidence>